<reference evidence="7 8" key="1">
    <citation type="submission" date="2019-03" db="EMBL/GenBank/DDBJ databases">
        <title>Genomic Encyclopedia of Type Strains, Phase IV (KMG-IV): sequencing the most valuable type-strain genomes for metagenomic binning, comparative biology and taxonomic classification.</title>
        <authorList>
            <person name="Goeker M."/>
        </authorList>
    </citation>
    <scope>NUCLEOTIDE SEQUENCE [LARGE SCALE GENOMIC DNA]</scope>
    <source>
        <strain evidence="7 8">DSM 25287</strain>
    </source>
</reference>
<evidence type="ECO:0000256" key="4">
    <source>
        <dbReference type="ARBA" id="ARBA00022993"/>
    </source>
</evidence>
<sequence>MWVLGLTGGIASGKSAAADAFARCGATVIDTDLLAREAVAPGAPALAEIAAAFGPDVLAADGGLDRAAMRARVFADPGARARLEGILHPRIRALAAARIAAAARAEAPPPYCVLVVPLLVESGMQTMVDRILVIDVDTATQLQRTMARDGIGADLARAMLAAQADRDTRLAAADDVIVNDANLATLERRIDALHAHYLVLARRRDAGPE</sequence>
<name>A0A4R2L4K4_9GAMM</name>
<dbReference type="Proteomes" id="UP000295765">
    <property type="component" value="Unassembled WGS sequence"/>
</dbReference>
<dbReference type="AlphaFoldDB" id="A0A4R2L4K4"/>
<comment type="caution">
    <text evidence="7">The sequence shown here is derived from an EMBL/GenBank/DDBJ whole genome shotgun (WGS) entry which is preliminary data.</text>
</comment>
<keyword evidence="5" id="KW-0963">Cytoplasm</keyword>
<comment type="similarity">
    <text evidence="1 5">Belongs to the CoaE family.</text>
</comment>
<dbReference type="OrthoDB" id="9812943at2"/>
<dbReference type="Pfam" id="PF01121">
    <property type="entry name" value="CoaE"/>
    <property type="match status" value="1"/>
</dbReference>
<organism evidence="7 8">
    <name type="scientific">Plasticicumulans lactativorans</name>
    <dbReference type="NCBI Taxonomy" id="1133106"/>
    <lineage>
        <taxon>Bacteria</taxon>
        <taxon>Pseudomonadati</taxon>
        <taxon>Pseudomonadota</taxon>
        <taxon>Gammaproteobacteria</taxon>
        <taxon>Candidatus Competibacteraceae</taxon>
        <taxon>Plasticicumulans</taxon>
    </lineage>
</organism>
<dbReference type="InterPro" id="IPR027417">
    <property type="entry name" value="P-loop_NTPase"/>
</dbReference>
<proteinExistence type="inferred from homology"/>
<dbReference type="Gene3D" id="3.40.50.300">
    <property type="entry name" value="P-loop containing nucleotide triphosphate hydrolases"/>
    <property type="match status" value="1"/>
</dbReference>
<evidence type="ECO:0000256" key="1">
    <source>
        <dbReference type="ARBA" id="ARBA00009018"/>
    </source>
</evidence>
<protein>
    <recommendedName>
        <fullName evidence="5 6">Dephospho-CoA kinase</fullName>
        <ecNumber evidence="5 6">2.7.1.24</ecNumber>
    </recommendedName>
    <alternativeName>
        <fullName evidence="5">Dephosphocoenzyme A kinase</fullName>
    </alternativeName>
</protein>
<dbReference type="InterPro" id="IPR001977">
    <property type="entry name" value="Depp_CoAkinase"/>
</dbReference>
<comment type="function">
    <text evidence="5">Catalyzes the phosphorylation of the 3'-hydroxyl group of dephosphocoenzyme A to form coenzyme A.</text>
</comment>
<evidence type="ECO:0000256" key="6">
    <source>
        <dbReference type="NCBIfam" id="TIGR00152"/>
    </source>
</evidence>
<dbReference type="GO" id="GO:0005737">
    <property type="term" value="C:cytoplasm"/>
    <property type="evidence" value="ECO:0007669"/>
    <property type="project" value="UniProtKB-SubCell"/>
</dbReference>
<comment type="pathway">
    <text evidence="5">Cofactor biosynthesis; coenzyme A biosynthesis; CoA from (R)-pantothenate: step 5/5.</text>
</comment>
<keyword evidence="4 5" id="KW-0173">Coenzyme A biosynthesis</keyword>
<dbReference type="GO" id="GO:0015937">
    <property type="term" value="P:coenzyme A biosynthetic process"/>
    <property type="evidence" value="ECO:0007669"/>
    <property type="project" value="UniProtKB-UniRule"/>
</dbReference>
<gene>
    <name evidence="5" type="primary">coaE</name>
    <name evidence="7" type="ORF">EV699_11693</name>
</gene>
<dbReference type="UniPathway" id="UPA00241">
    <property type="reaction ID" value="UER00356"/>
</dbReference>
<feature type="binding site" evidence="5">
    <location>
        <begin position="11"/>
        <end position="16"/>
    </location>
    <ligand>
        <name>ATP</name>
        <dbReference type="ChEBI" id="CHEBI:30616"/>
    </ligand>
</feature>
<evidence type="ECO:0000256" key="5">
    <source>
        <dbReference type="HAMAP-Rule" id="MF_00376"/>
    </source>
</evidence>
<evidence type="ECO:0000313" key="7">
    <source>
        <dbReference type="EMBL" id="TCO80187.1"/>
    </source>
</evidence>
<dbReference type="PANTHER" id="PTHR10695">
    <property type="entry name" value="DEPHOSPHO-COA KINASE-RELATED"/>
    <property type="match status" value="1"/>
</dbReference>
<keyword evidence="3 5" id="KW-0067">ATP-binding</keyword>
<keyword evidence="2 5" id="KW-0547">Nucleotide-binding</keyword>
<comment type="catalytic activity">
    <reaction evidence="5">
        <text>3'-dephospho-CoA + ATP = ADP + CoA + H(+)</text>
        <dbReference type="Rhea" id="RHEA:18245"/>
        <dbReference type="ChEBI" id="CHEBI:15378"/>
        <dbReference type="ChEBI" id="CHEBI:30616"/>
        <dbReference type="ChEBI" id="CHEBI:57287"/>
        <dbReference type="ChEBI" id="CHEBI:57328"/>
        <dbReference type="ChEBI" id="CHEBI:456216"/>
        <dbReference type="EC" id="2.7.1.24"/>
    </reaction>
</comment>
<evidence type="ECO:0000256" key="3">
    <source>
        <dbReference type="ARBA" id="ARBA00022840"/>
    </source>
</evidence>
<dbReference type="GO" id="GO:0005524">
    <property type="term" value="F:ATP binding"/>
    <property type="evidence" value="ECO:0007669"/>
    <property type="project" value="UniProtKB-UniRule"/>
</dbReference>
<keyword evidence="5" id="KW-0808">Transferase</keyword>
<dbReference type="PROSITE" id="PS51219">
    <property type="entry name" value="DPCK"/>
    <property type="match status" value="1"/>
</dbReference>
<comment type="subcellular location">
    <subcellularLocation>
        <location evidence="5">Cytoplasm</location>
    </subcellularLocation>
</comment>
<dbReference type="RefSeq" id="WP_132544292.1">
    <property type="nucleotide sequence ID" value="NZ_SLWY01000016.1"/>
</dbReference>
<accession>A0A4R2L4K4</accession>
<dbReference type="HAMAP" id="MF_00376">
    <property type="entry name" value="Dephospho_CoA_kinase"/>
    <property type="match status" value="1"/>
</dbReference>
<dbReference type="GO" id="GO:0004140">
    <property type="term" value="F:dephospho-CoA kinase activity"/>
    <property type="evidence" value="ECO:0007669"/>
    <property type="project" value="UniProtKB-UniRule"/>
</dbReference>
<dbReference type="PANTHER" id="PTHR10695:SF46">
    <property type="entry name" value="BIFUNCTIONAL COENZYME A SYNTHASE-RELATED"/>
    <property type="match status" value="1"/>
</dbReference>
<dbReference type="CDD" id="cd02022">
    <property type="entry name" value="DPCK"/>
    <property type="match status" value="1"/>
</dbReference>
<evidence type="ECO:0000256" key="2">
    <source>
        <dbReference type="ARBA" id="ARBA00022741"/>
    </source>
</evidence>
<dbReference type="EMBL" id="SLWY01000016">
    <property type="protein sequence ID" value="TCO80187.1"/>
    <property type="molecule type" value="Genomic_DNA"/>
</dbReference>
<dbReference type="NCBIfam" id="TIGR00152">
    <property type="entry name" value="dephospho-CoA kinase"/>
    <property type="match status" value="1"/>
</dbReference>
<dbReference type="SUPFAM" id="SSF52540">
    <property type="entry name" value="P-loop containing nucleoside triphosphate hydrolases"/>
    <property type="match status" value="1"/>
</dbReference>
<keyword evidence="5 7" id="KW-0418">Kinase</keyword>
<dbReference type="EC" id="2.7.1.24" evidence="5 6"/>
<evidence type="ECO:0000313" key="8">
    <source>
        <dbReference type="Proteomes" id="UP000295765"/>
    </source>
</evidence>
<keyword evidence="8" id="KW-1185">Reference proteome</keyword>